<keyword evidence="2 3" id="KW-0378">Hydrolase</keyword>
<accession>A0A1H7AFB5</accession>
<evidence type="ECO:0000313" key="6">
    <source>
        <dbReference type="Proteomes" id="UP000199223"/>
    </source>
</evidence>
<organism evidence="5 6">
    <name type="scientific">Deinococcus reticulitermitis</name>
    <dbReference type="NCBI Taxonomy" id="856736"/>
    <lineage>
        <taxon>Bacteria</taxon>
        <taxon>Thermotogati</taxon>
        <taxon>Deinococcota</taxon>
        <taxon>Deinococci</taxon>
        <taxon>Deinococcales</taxon>
        <taxon>Deinococcaceae</taxon>
        <taxon>Deinococcus</taxon>
    </lineage>
</organism>
<protein>
    <submittedName>
        <fullName evidence="5">8-oxo-dGTP diphosphatase</fullName>
    </submittedName>
</protein>
<dbReference type="PROSITE" id="PS00893">
    <property type="entry name" value="NUDIX_BOX"/>
    <property type="match status" value="1"/>
</dbReference>
<reference evidence="6" key="1">
    <citation type="submission" date="2016-10" db="EMBL/GenBank/DDBJ databases">
        <authorList>
            <person name="Varghese N."/>
            <person name="Submissions S."/>
        </authorList>
    </citation>
    <scope>NUCLEOTIDE SEQUENCE [LARGE SCALE GENOMIC DNA]</scope>
    <source>
        <strain evidence="6">CGMCC 1.10218</strain>
    </source>
</reference>
<comment type="cofactor">
    <cofactor evidence="1">
        <name>Mg(2+)</name>
        <dbReference type="ChEBI" id="CHEBI:18420"/>
    </cofactor>
</comment>
<proteinExistence type="inferred from homology"/>
<dbReference type="InterPro" id="IPR000086">
    <property type="entry name" value="NUDIX_hydrolase_dom"/>
</dbReference>
<dbReference type="OrthoDB" id="9787476at2"/>
<dbReference type="AlphaFoldDB" id="A0A1H7AFB5"/>
<dbReference type="SUPFAM" id="SSF55811">
    <property type="entry name" value="Nudix"/>
    <property type="match status" value="2"/>
</dbReference>
<dbReference type="Gene3D" id="3.90.79.10">
    <property type="entry name" value="Nucleoside Triphosphate Pyrophosphohydrolase"/>
    <property type="match status" value="2"/>
</dbReference>
<evidence type="ECO:0000256" key="2">
    <source>
        <dbReference type="ARBA" id="ARBA00022801"/>
    </source>
</evidence>
<evidence type="ECO:0000256" key="3">
    <source>
        <dbReference type="RuleBase" id="RU003476"/>
    </source>
</evidence>
<evidence type="ECO:0000313" key="5">
    <source>
        <dbReference type="EMBL" id="SEJ59695.1"/>
    </source>
</evidence>
<sequence length="304" mass="32724">MSDLLWPPFSVGVSVLVQDEAGRVLLQRRGDDGLWGTPGGGLDPGEDVLVAAQRELREETGLRCPDLRLLPLTEALVSGPEFFHRYPDGRGFFLVGARVEGTLPAEALCQARLPANGETRELRWFALGDLPPLSGNVNRATLNVLRARAGWPLLPLEPVSLPPTPPEFWSALRRTGGAAPPFIPGVSVLVGDGAGRTLLLRGAGSGRWTLPKRRLEPGESFEACARRGLRETVLEVETLLPTALQTGPEPEFLGSVRLGVLYRANVAAPPLTPEARFFSTADLARLGELDAEAEETLALWRGPG</sequence>
<dbReference type="PANTHER" id="PTHR43046:SF16">
    <property type="entry name" value="ADP-RIBOSE PYROPHOSPHATASE YJHB-RELATED"/>
    <property type="match status" value="1"/>
</dbReference>
<feature type="domain" description="Nudix hydrolase" evidence="4">
    <location>
        <begin position="181"/>
        <end position="303"/>
    </location>
</feature>
<keyword evidence="6" id="KW-1185">Reference proteome</keyword>
<dbReference type="PROSITE" id="PS51462">
    <property type="entry name" value="NUDIX"/>
    <property type="match status" value="2"/>
</dbReference>
<dbReference type="InterPro" id="IPR020476">
    <property type="entry name" value="Nudix_hydrolase"/>
</dbReference>
<dbReference type="Proteomes" id="UP000199223">
    <property type="component" value="Unassembled WGS sequence"/>
</dbReference>
<feature type="domain" description="Nudix hydrolase" evidence="4">
    <location>
        <begin position="8"/>
        <end position="146"/>
    </location>
</feature>
<dbReference type="STRING" id="856736.SAMN04488058_11192"/>
<dbReference type="Pfam" id="PF00293">
    <property type="entry name" value="NUDIX"/>
    <property type="match status" value="2"/>
</dbReference>
<dbReference type="EMBL" id="FNZA01000011">
    <property type="protein sequence ID" value="SEJ59695.1"/>
    <property type="molecule type" value="Genomic_DNA"/>
</dbReference>
<name>A0A1H7AFB5_9DEIO</name>
<evidence type="ECO:0000259" key="4">
    <source>
        <dbReference type="PROSITE" id="PS51462"/>
    </source>
</evidence>
<comment type="similarity">
    <text evidence="3">Belongs to the Nudix hydrolase family.</text>
</comment>
<gene>
    <name evidence="5" type="ORF">SAMN04488058_11192</name>
</gene>
<dbReference type="PRINTS" id="PR00502">
    <property type="entry name" value="NUDIXFAMILY"/>
</dbReference>
<dbReference type="InterPro" id="IPR015797">
    <property type="entry name" value="NUDIX_hydrolase-like_dom_sf"/>
</dbReference>
<dbReference type="GO" id="GO:0016787">
    <property type="term" value="F:hydrolase activity"/>
    <property type="evidence" value="ECO:0007669"/>
    <property type="project" value="UniProtKB-KW"/>
</dbReference>
<dbReference type="PANTHER" id="PTHR43046">
    <property type="entry name" value="GDP-MANNOSE MANNOSYL HYDROLASE"/>
    <property type="match status" value="1"/>
</dbReference>
<evidence type="ECO:0000256" key="1">
    <source>
        <dbReference type="ARBA" id="ARBA00001946"/>
    </source>
</evidence>
<dbReference type="InterPro" id="IPR020084">
    <property type="entry name" value="NUDIX_hydrolase_CS"/>
</dbReference>
<dbReference type="RefSeq" id="WP_092264891.1">
    <property type="nucleotide sequence ID" value="NZ_FNZA01000011.1"/>
</dbReference>